<gene>
    <name evidence="5" type="ORF">BFJ63_vAg16807</name>
</gene>
<dbReference type="AlphaFoldDB" id="A0A4Q2V5T7"/>
<reference evidence="5 6" key="1">
    <citation type="submission" date="2016-12" db="EMBL/GenBank/DDBJ databases">
        <title>Draft genome sequence of Fusarium oxysporum causing rot on Narcissus.</title>
        <authorList>
            <person name="Armitage A.D."/>
            <person name="Taylor A."/>
            <person name="Clarkson J.P."/>
            <person name="Harrison R.J."/>
            <person name="Jackson A.C."/>
        </authorList>
    </citation>
    <scope>NUCLEOTIDE SEQUENCE [LARGE SCALE GENOMIC DNA]</scope>
    <source>
        <strain evidence="5 6">N139</strain>
    </source>
</reference>
<evidence type="ECO:0000256" key="1">
    <source>
        <dbReference type="ARBA" id="ARBA00006432"/>
    </source>
</evidence>
<evidence type="ECO:0000313" key="6">
    <source>
        <dbReference type="Proteomes" id="UP000290540"/>
    </source>
</evidence>
<evidence type="ECO:0000256" key="2">
    <source>
        <dbReference type="ARBA" id="ARBA00022598"/>
    </source>
</evidence>
<dbReference type="GO" id="GO:0005783">
    <property type="term" value="C:endoplasmic reticulum"/>
    <property type="evidence" value="ECO:0007669"/>
    <property type="project" value="TreeGrafter"/>
</dbReference>
<evidence type="ECO:0000256" key="3">
    <source>
        <dbReference type="ARBA" id="ARBA00022741"/>
    </source>
</evidence>
<protein>
    <recommendedName>
        <fullName evidence="7">AMP-binding enzyme C-terminal domain-containing protein</fullName>
    </recommendedName>
</protein>
<keyword evidence="4" id="KW-0067">ATP-binding</keyword>
<dbReference type="GO" id="GO:0005524">
    <property type="term" value="F:ATP binding"/>
    <property type="evidence" value="ECO:0007669"/>
    <property type="project" value="UniProtKB-KW"/>
</dbReference>
<dbReference type="GO" id="GO:0005886">
    <property type="term" value="C:plasma membrane"/>
    <property type="evidence" value="ECO:0007669"/>
    <property type="project" value="TreeGrafter"/>
</dbReference>
<dbReference type="GO" id="GO:0004467">
    <property type="term" value="F:long-chain fatty acid-CoA ligase activity"/>
    <property type="evidence" value="ECO:0007669"/>
    <property type="project" value="TreeGrafter"/>
</dbReference>
<keyword evidence="2" id="KW-0436">Ligase</keyword>
<evidence type="ECO:0008006" key="7">
    <source>
        <dbReference type="Google" id="ProtNLM"/>
    </source>
</evidence>
<evidence type="ECO:0000313" key="5">
    <source>
        <dbReference type="EMBL" id="RYC80309.1"/>
    </source>
</evidence>
<organism evidence="5 6">
    <name type="scientific">Fusarium oxysporum f. sp. narcissi</name>
    <dbReference type="NCBI Taxonomy" id="451672"/>
    <lineage>
        <taxon>Eukaryota</taxon>
        <taxon>Fungi</taxon>
        <taxon>Dikarya</taxon>
        <taxon>Ascomycota</taxon>
        <taxon>Pezizomycotina</taxon>
        <taxon>Sordariomycetes</taxon>
        <taxon>Hypocreomycetidae</taxon>
        <taxon>Hypocreales</taxon>
        <taxon>Nectriaceae</taxon>
        <taxon>Fusarium</taxon>
        <taxon>Fusarium oxysporum species complex</taxon>
    </lineage>
</organism>
<dbReference type="GO" id="GO:0005811">
    <property type="term" value="C:lipid droplet"/>
    <property type="evidence" value="ECO:0007669"/>
    <property type="project" value="TreeGrafter"/>
</dbReference>
<proteinExistence type="inferred from homology"/>
<comment type="similarity">
    <text evidence="1">Belongs to the ATP-dependent AMP-binding enzyme family.</text>
</comment>
<comment type="caution">
    <text evidence="5">The sequence shown here is derived from an EMBL/GenBank/DDBJ whole genome shotgun (WGS) entry which is preliminary data.</text>
</comment>
<dbReference type="GO" id="GO:0035336">
    <property type="term" value="P:long-chain fatty-acyl-CoA metabolic process"/>
    <property type="evidence" value="ECO:0007669"/>
    <property type="project" value="TreeGrafter"/>
</dbReference>
<name>A0A4Q2V5T7_FUSOX</name>
<evidence type="ECO:0000256" key="4">
    <source>
        <dbReference type="ARBA" id="ARBA00022840"/>
    </source>
</evidence>
<dbReference type="PANTHER" id="PTHR43272:SF83">
    <property type="entry name" value="ACYL-COA SYNTHETASE LONG-CHAIN, ISOFORM J"/>
    <property type="match status" value="1"/>
</dbReference>
<accession>A0A4Q2V5T7</accession>
<dbReference type="SUPFAM" id="SSF56801">
    <property type="entry name" value="Acetyl-CoA synthetase-like"/>
    <property type="match status" value="1"/>
</dbReference>
<feature type="non-terminal residue" evidence="5">
    <location>
        <position position="1"/>
    </location>
</feature>
<sequence length="137" mass="15226">LVKTQGGEYIALEKLESVYRGTQTITNIMVHADSEHSRPIAVIVPNQTVLVEKIKGLGVDEHSMHYAPKVHSLILKDLQTAGKRSGLAGMEIVSDIVITDEEWTPLSGLVTATHKLNRKVIREKFKKEIDECLKNSP</sequence>
<keyword evidence="3" id="KW-0547">Nucleotide-binding</keyword>
<dbReference type="Proteomes" id="UP000290540">
    <property type="component" value="Unassembled WGS sequence"/>
</dbReference>
<dbReference type="PANTHER" id="PTHR43272">
    <property type="entry name" value="LONG-CHAIN-FATTY-ACID--COA LIGASE"/>
    <property type="match status" value="1"/>
</dbReference>
<dbReference type="EMBL" id="MQTW01000396">
    <property type="protein sequence ID" value="RYC80309.1"/>
    <property type="molecule type" value="Genomic_DNA"/>
</dbReference>